<organism evidence="2 3">
    <name type="scientific">Nocardia tenerifensis</name>
    <dbReference type="NCBI Taxonomy" id="228006"/>
    <lineage>
        <taxon>Bacteria</taxon>
        <taxon>Bacillati</taxon>
        <taxon>Actinomycetota</taxon>
        <taxon>Actinomycetes</taxon>
        <taxon>Mycobacteriales</taxon>
        <taxon>Nocardiaceae</taxon>
        <taxon>Nocardia</taxon>
    </lineage>
</organism>
<feature type="compositionally biased region" description="Basic residues" evidence="1">
    <location>
        <begin position="36"/>
        <end position="49"/>
    </location>
</feature>
<sequence>MSEKPIRVPLPICGPECLCCSVIPERAIDAAAHAGTAHRRGLGGRRRRMGPLPPACDVDEAQT</sequence>
<proteinExistence type="predicted"/>
<evidence type="ECO:0000313" key="3">
    <source>
        <dbReference type="Proteomes" id="UP000247569"/>
    </source>
</evidence>
<evidence type="ECO:0000313" key="2">
    <source>
        <dbReference type="EMBL" id="PXX69060.1"/>
    </source>
</evidence>
<dbReference type="Proteomes" id="UP000247569">
    <property type="component" value="Unassembled WGS sequence"/>
</dbReference>
<dbReference type="EMBL" id="QJKF01000002">
    <property type="protein sequence ID" value="PXX69060.1"/>
    <property type="molecule type" value="Genomic_DNA"/>
</dbReference>
<gene>
    <name evidence="2" type="ORF">DFR70_102746</name>
</gene>
<protein>
    <submittedName>
        <fullName evidence="2">Uncharacterized protein</fullName>
    </submittedName>
</protein>
<comment type="caution">
    <text evidence="2">The sequence shown here is derived from an EMBL/GenBank/DDBJ whole genome shotgun (WGS) entry which is preliminary data.</text>
</comment>
<accession>A0A318KDA1</accession>
<dbReference type="RefSeq" id="WP_040738150.1">
    <property type="nucleotide sequence ID" value="NZ_QJKF01000002.1"/>
</dbReference>
<keyword evidence="3" id="KW-1185">Reference proteome</keyword>
<evidence type="ECO:0000256" key="1">
    <source>
        <dbReference type="SAM" id="MobiDB-lite"/>
    </source>
</evidence>
<dbReference type="AlphaFoldDB" id="A0A318KDA1"/>
<reference evidence="2 3" key="1">
    <citation type="submission" date="2018-05" db="EMBL/GenBank/DDBJ databases">
        <title>Genomic Encyclopedia of Type Strains, Phase IV (KMG-IV): sequencing the most valuable type-strain genomes for metagenomic binning, comparative biology and taxonomic classification.</title>
        <authorList>
            <person name="Goeker M."/>
        </authorList>
    </citation>
    <scope>NUCLEOTIDE SEQUENCE [LARGE SCALE GENOMIC DNA]</scope>
    <source>
        <strain evidence="2 3">DSM 44704</strain>
    </source>
</reference>
<feature type="region of interest" description="Disordered" evidence="1">
    <location>
        <begin position="35"/>
        <end position="63"/>
    </location>
</feature>
<name>A0A318KDA1_9NOCA</name>